<dbReference type="KEGG" id="nao:Y958_10340"/>
<dbReference type="InterPro" id="IPR006204">
    <property type="entry name" value="GHMP_kinase_N_dom"/>
</dbReference>
<organism evidence="13 14">
    <name type="scientific">Nitrospirillum viridazoti CBAmc</name>
    <dbReference type="NCBI Taxonomy" id="1441467"/>
    <lineage>
        <taxon>Bacteria</taxon>
        <taxon>Pseudomonadati</taxon>
        <taxon>Pseudomonadota</taxon>
        <taxon>Alphaproteobacteria</taxon>
        <taxon>Rhodospirillales</taxon>
        <taxon>Azospirillaceae</taxon>
        <taxon>Nitrospirillum</taxon>
        <taxon>Nitrospirillum viridazoti</taxon>
    </lineage>
</organism>
<dbReference type="GO" id="GO:0050515">
    <property type="term" value="F:4-(cytidine 5'-diphospho)-2-C-methyl-D-erythritol kinase activity"/>
    <property type="evidence" value="ECO:0007669"/>
    <property type="project" value="UniProtKB-UniRule"/>
</dbReference>
<evidence type="ECO:0000256" key="3">
    <source>
        <dbReference type="ARBA" id="ARBA00017473"/>
    </source>
</evidence>
<dbReference type="SUPFAM" id="SSF54211">
    <property type="entry name" value="Ribosomal protein S5 domain 2-like"/>
    <property type="match status" value="1"/>
</dbReference>
<dbReference type="EMBL" id="CP022110">
    <property type="protein sequence ID" value="ASG21176.1"/>
    <property type="molecule type" value="Genomic_DNA"/>
</dbReference>
<name>A0A248JRL7_9PROT</name>
<comment type="catalytic activity">
    <reaction evidence="10">
        <text>4-CDP-2-C-methyl-D-erythritol + ATP = 4-CDP-2-C-methyl-D-erythritol 2-phosphate + ADP + H(+)</text>
        <dbReference type="Rhea" id="RHEA:18437"/>
        <dbReference type="ChEBI" id="CHEBI:15378"/>
        <dbReference type="ChEBI" id="CHEBI:30616"/>
        <dbReference type="ChEBI" id="CHEBI:57823"/>
        <dbReference type="ChEBI" id="CHEBI:57919"/>
        <dbReference type="ChEBI" id="CHEBI:456216"/>
        <dbReference type="EC" id="2.7.1.148"/>
    </reaction>
</comment>
<keyword evidence="4 10" id="KW-0808">Transferase</keyword>
<keyword evidence="7 10" id="KW-0067">ATP-binding</keyword>
<dbReference type="HAMAP" id="MF_00061">
    <property type="entry name" value="IspE"/>
    <property type="match status" value="1"/>
</dbReference>
<evidence type="ECO:0000313" key="13">
    <source>
        <dbReference type="EMBL" id="ASG21176.1"/>
    </source>
</evidence>
<sequence length="301" mass="30462">MTTVSAAAAAAAKLNLYLHVLGKRPDGYHELDSLVVFATAHDLITVTEAPGFSLAIDGPFGSTLVAEGTGRNLVSRAAHALADALGRDPHVAIRLTKNLPVASGIGGGSADAAATLKALAELWGVAQDDARLVELAPTLGADVPVCLFGRTAYFGGAGEQVVAGPTLPPAALLLVNPGVHMPTKDVFAARTGAWSTAGRLERDPVDVADFAQLLRARGNDLGAAAESLSPAITEVLAALDATPGCLLARMSGSGATCIGLYADVAAAASAAALINRVRPTWWVKATALLPEVPAAEVVADA</sequence>
<keyword evidence="5 10" id="KW-0547">Nucleotide-binding</keyword>
<evidence type="ECO:0000256" key="6">
    <source>
        <dbReference type="ARBA" id="ARBA00022777"/>
    </source>
</evidence>
<evidence type="ECO:0000256" key="4">
    <source>
        <dbReference type="ARBA" id="ARBA00022679"/>
    </source>
</evidence>
<evidence type="ECO:0000256" key="10">
    <source>
        <dbReference type="HAMAP-Rule" id="MF_00061"/>
    </source>
</evidence>
<dbReference type="PIRSF" id="PIRSF010376">
    <property type="entry name" value="IspE"/>
    <property type="match status" value="1"/>
</dbReference>
<accession>A0A248JRL7</accession>
<feature type="binding site" evidence="10">
    <location>
        <begin position="100"/>
        <end position="110"/>
    </location>
    <ligand>
        <name>ATP</name>
        <dbReference type="ChEBI" id="CHEBI:30616"/>
    </ligand>
</feature>
<dbReference type="EC" id="2.7.1.148" evidence="2 10"/>
<dbReference type="InterPro" id="IPR004424">
    <property type="entry name" value="IspE"/>
</dbReference>
<dbReference type="UniPathway" id="UPA00056">
    <property type="reaction ID" value="UER00094"/>
</dbReference>
<dbReference type="InterPro" id="IPR036554">
    <property type="entry name" value="GHMP_kinase_C_sf"/>
</dbReference>
<comment type="similarity">
    <text evidence="1 10">Belongs to the GHMP kinase family. IspE subfamily.</text>
</comment>
<dbReference type="InterPro" id="IPR014721">
    <property type="entry name" value="Ribsml_uS5_D2-typ_fold_subgr"/>
</dbReference>
<evidence type="ECO:0000313" key="14">
    <source>
        <dbReference type="Proteomes" id="UP000197153"/>
    </source>
</evidence>
<keyword evidence="8 10" id="KW-0414">Isoprene biosynthesis</keyword>
<evidence type="ECO:0000256" key="7">
    <source>
        <dbReference type="ARBA" id="ARBA00022840"/>
    </source>
</evidence>
<protein>
    <recommendedName>
        <fullName evidence="3 10">4-diphosphocytidyl-2-C-methyl-D-erythritol kinase</fullName>
        <shortName evidence="10">CMK</shortName>
        <ecNumber evidence="2 10">2.7.1.148</ecNumber>
    </recommendedName>
    <alternativeName>
        <fullName evidence="9 10">4-(cytidine-5'-diphospho)-2-C-methyl-D-erythritol kinase</fullName>
    </alternativeName>
</protein>
<evidence type="ECO:0000259" key="12">
    <source>
        <dbReference type="Pfam" id="PF08544"/>
    </source>
</evidence>
<dbReference type="AlphaFoldDB" id="A0A248JRL7"/>
<feature type="domain" description="GHMP kinase N-terminal" evidence="11">
    <location>
        <begin position="72"/>
        <end position="150"/>
    </location>
</feature>
<keyword evidence="6 10" id="KW-0418">Kinase</keyword>
<dbReference type="Gene3D" id="3.30.70.890">
    <property type="entry name" value="GHMP kinase, C-terminal domain"/>
    <property type="match status" value="1"/>
</dbReference>
<dbReference type="Pfam" id="PF08544">
    <property type="entry name" value="GHMP_kinases_C"/>
    <property type="match status" value="1"/>
</dbReference>
<proteinExistence type="inferred from homology"/>
<dbReference type="SUPFAM" id="SSF55060">
    <property type="entry name" value="GHMP Kinase, C-terminal domain"/>
    <property type="match status" value="1"/>
</dbReference>
<dbReference type="InterPro" id="IPR020568">
    <property type="entry name" value="Ribosomal_Su5_D2-typ_SF"/>
</dbReference>
<feature type="active site" evidence="10">
    <location>
        <position position="13"/>
    </location>
</feature>
<dbReference type="Proteomes" id="UP000197153">
    <property type="component" value="Chromosome 1"/>
</dbReference>
<dbReference type="NCBIfam" id="NF011202">
    <property type="entry name" value="PRK14608.1"/>
    <property type="match status" value="1"/>
</dbReference>
<dbReference type="PANTHER" id="PTHR43527">
    <property type="entry name" value="4-DIPHOSPHOCYTIDYL-2-C-METHYL-D-ERYTHRITOL KINASE, CHLOROPLASTIC"/>
    <property type="match status" value="1"/>
</dbReference>
<comment type="function">
    <text evidence="10">Catalyzes the phosphorylation of the position 2 hydroxy group of 4-diphosphocytidyl-2C-methyl-D-erythritol.</text>
</comment>
<feature type="domain" description="GHMP kinase C-terminal" evidence="12">
    <location>
        <begin position="207"/>
        <end position="270"/>
    </location>
</feature>
<evidence type="ECO:0000256" key="1">
    <source>
        <dbReference type="ARBA" id="ARBA00009684"/>
    </source>
</evidence>
<dbReference type="InterPro" id="IPR013750">
    <property type="entry name" value="GHMP_kinase_C_dom"/>
</dbReference>
<dbReference type="GO" id="GO:0005524">
    <property type="term" value="F:ATP binding"/>
    <property type="evidence" value="ECO:0007669"/>
    <property type="project" value="UniProtKB-UniRule"/>
</dbReference>
<dbReference type="Gene3D" id="3.30.230.10">
    <property type="match status" value="1"/>
</dbReference>
<dbReference type="GO" id="GO:0016114">
    <property type="term" value="P:terpenoid biosynthetic process"/>
    <property type="evidence" value="ECO:0007669"/>
    <property type="project" value="InterPro"/>
</dbReference>
<reference evidence="13 14" key="1">
    <citation type="submission" date="2017-06" db="EMBL/GenBank/DDBJ databases">
        <title>Complete genome sequence of Nitrospirillum amazonense strain CBAmC, an endophytic nitrogen-fixing and plant growth-promoting bacterium, isolated from sugarcane.</title>
        <authorList>
            <person name="Schwab S."/>
            <person name="dos Santos Teixeira K.R."/>
            <person name="Simoes Araujo J.L."/>
            <person name="Soares Vidal M."/>
            <person name="Borges de Freitas H.R."/>
            <person name="Rivello Crivelaro A.L."/>
            <person name="Bueno de Camargo Nunes A."/>
            <person name="dos Santos C.M."/>
            <person name="Palmeira da Silva Rosa D."/>
            <person name="da Silva Padilha D."/>
            <person name="da Silva E."/>
            <person name="Araujo Terra L."/>
            <person name="Soares Mendes V."/>
            <person name="Farinelli L."/>
            <person name="Magalhaes Cruz L."/>
            <person name="Baldani J.I."/>
        </authorList>
    </citation>
    <scope>NUCLEOTIDE SEQUENCE [LARGE SCALE GENOMIC DNA]</scope>
    <source>
        <strain evidence="13 14">CBAmC</strain>
    </source>
</reference>
<evidence type="ECO:0000256" key="9">
    <source>
        <dbReference type="ARBA" id="ARBA00032554"/>
    </source>
</evidence>
<evidence type="ECO:0000256" key="2">
    <source>
        <dbReference type="ARBA" id="ARBA00012052"/>
    </source>
</evidence>
<dbReference type="Pfam" id="PF00288">
    <property type="entry name" value="GHMP_kinases_N"/>
    <property type="match status" value="1"/>
</dbReference>
<keyword evidence="14" id="KW-1185">Reference proteome</keyword>
<evidence type="ECO:0000256" key="5">
    <source>
        <dbReference type="ARBA" id="ARBA00022741"/>
    </source>
</evidence>
<dbReference type="RefSeq" id="WP_088871912.1">
    <property type="nucleotide sequence ID" value="NZ_CP022110.1"/>
</dbReference>
<gene>
    <name evidence="10" type="primary">ispE</name>
    <name evidence="13" type="ORF">Y958_10340</name>
</gene>
<comment type="pathway">
    <text evidence="10">Isoprenoid biosynthesis; isopentenyl diphosphate biosynthesis via DXP pathway; isopentenyl diphosphate from 1-deoxy-D-xylulose 5-phosphate: step 3/6.</text>
</comment>
<dbReference type="GO" id="GO:0019288">
    <property type="term" value="P:isopentenyl diphosphate biosynthetic process, methylerythritol 4-phosphate pathway"/>
    <property type="evidence" value="ECO:0007669"/>
    <property type="project" value="UniProtKB-UniRule"/>
</dbReference>
<feature type="active site" evidence="10">
    <location>
        <position position="142"/>
    </location>
</feature>
<dbReference type="PANTHER" id="PTHR43527:SF2">
    <property type="entry name" value="4-DIPHOSPHOCYTIDYL-2-C-METHYL-D-ERYTHRITOL KINASE, CHLOROPLASTIC"/>
    <property type="match status" value="1"/>
</dbReference>
<evidence type="ECO:0000256" key="8">
    <source>
        <dbReference type="ARBA" id="ARBA00023229"/>
    </source>
</evidence>
<evidence type="ECO:0000259" key="11">
    <source>
        <dbReference type="Pfam" id="PF00288"/>
    </source>
</evidence>